<dbReference type="Pfam" id="PF01654">
    <property type="entry name" value="Cyt_bd_oxida_I"/>
    <property type="match status" value="1"/>
</dbReference>
<feature type="transmembrane region" description="Helical" evidence="12">
    <location>
        <begin position="53"/>
        <end position="74"/>
    </location>
</feature>
<keyword evidence="10" id="KW-0408">Iron</keyword>
<evidence type="ECO:0000256" key="9">
    <source>
        <dbReference type="ARBA" id="ARBA00022989"/>
    </source>
</evidence>
<feature type="transmembrane region" description="Helical" evidence="12">
    <location>
        <begin position="12"/>
        <end position="32"/>
    </location>
</feature>
<reference evidence="13" key="1">
    <citation type="submission" date="2022-01" db="EMBL/GenBank/DDBJ databases">
        <authorList>
            <person name="Wang Y."/>
        </authorList>
    </citation>
    <scope>NUCLEOTIDE SEQUENCE</scope>
    <source>
        <strain evidence="13">WB101</strain>
    </source>
</reference>
<evidence type="ECO:0000256" key="5">
    <source>
        <dbReference type="ARBA" id="ARBA00022617"/>
    </source>
</evidence>
<keyword evidence="7" id="KW-0479">Metal-binding</keyword>
<evidence type="ECO:0000256" key="1">
    <source>
        <dbReference type="ARBA" id="ARBA00004651"/>
    </source>
</evidence>
<protein>
    <submittedName>
        <fullName evidence="13">Cytochrome ubiquinol oxidase subunit I</fullName>
    </submittedName>
</protein>
<dbReference type="EMBL" id="JAKLWS010000040">
    <property type="protein sequence ID" value="MCG2590680.1"/>
    <property type="molecule type" value="Genomic_DNA"/>
</dbReference>
<evidence type="ECO:0000256" key="7">
    <source>
        <dbReference type="ARBA" id="ARBA00022723"/>
    </source>
</evidence>
<evidence type="ECO:0000256" key="4">
    <source>
        <dbReference type="ARBA" id="ARBA00022475"/>
    </source>
</evidence>
<proteinExistence type="inferred from homology"/>
<evidence type="ECO:0000256" key="12">
    <source>
        <dbReference type="SAM" id="Phobius"/>
    </source>
</evidence>
<keyword evidence="6 12" id="KW-0812">Transmembrane</keyword>
<keyword evidence="4" id="KW-1003">Cell membrane</keyword>
<comment type="caution">
    <text evidence="13">The sequence shown here is derived from an EMBL/GenBank/DDBJ whole genome shotgun (WGS) entry which is preliminary data.</text>
</comment>
<keyword evidence="9 12" id="KW-1133">Transmembrane helix</keyword>
<evidence type="ECO:0000313" key="13">
    <source>
        <dbReference type="EMBL" id="MCG2590680.1"/>
    </source>
</evidence>
<keyword evidence="8" id="KW-0249">Electron transport</keyword>
<sequence length="104" mass="11419">MEDLLAARPQMAVPLGFHIIFACIGMAMPFLIAITEYKWIKTGEKVYLDLAKAWLKGVAIVFATGAVSGTALSFELGLLRPTFMEHTGPVLVCLFRGVLLFFLV</sequence>
<evidence type="ECO:0000256" key="11">
    <source>
        <dbReference type="ARBA" id="ARBA00023136"/>
    </source>
</evidence>
<accession>A0ABS9KIJ9</accession>
<comment type="subcellular location">
    <subcellularLocation>
        <location evidence="1">Cell membrane</location>
        <topology evidence="1">Multi-pass membrane protein</topology>
    </subcellularLocation>
</comment>
<keyword evidence="5" id="KW-0349">Heme</keyword>
<feature type="transmembrane region" description="Helical" evidence="12">
    <location>
        <begin position="86"/>
        <end position="103"/>
    </location>
</feature>
<organism evidence="13 14">
    <name type="scientific">Rhodohalobacter sulfatireducens</name>
    <dbReference type="NCBI Taxonomy" id="2911366"/>
    <lineage>
        <taxon>Bacteria</taxon>
        <taxon>Pseudomonadati</taxon>
        <taxon>Balneolota</taxon>
        <taxon>Balneolia</taxon>
        <taxon>Balneolales</taxon>
        <taxon>Balneolaceae</taxon>
        <taxon>Rhodohalobacter</taxon>
    </lineage>
</organism>
<name>A0ABS9KIJ9_9BACT</name>
<comment type="similarity">
    <text evidence="2">Belongs to the cytochrome ubiquinol oxidase subunit 1 family.</text>
</comment>
<keyword evidence="3" id="KW-0813">Transport</keyword>
<evidence type="ECO:0000256" key="6">
    <source>
        <dbReference type="ARBA" id="ARBA00022692"/>
    </source>
</evidence>
<evidence type="ECO:0000256" key="8">
    <source>
        <dbReference type="ARBA" id="ARBA00022982"/>
    </source>
</evidence>
<evidence type="ECO:0000313" key="14">
    <source>
        <dbReference type="Proteomes" id="UP001165366"/>
    </source>
</evidence>
<evidence type="ECO:0000256" key="10">
    <source>
        <dbReference type="ARBA" id="ARBA00023004"/>
    </source>
</evidence>
<keyword evidence="14" id="KW-1185">Reference proteome</keyword>
<dbReference type="Proteomes" id="UP001165366">
    <property type="component" value="Unassembled WGS sequence"/>
</dbReference>
<gene>
    <name evidence="13" type="ORF">L6773_19055</name>
</gene>
<evidence type="ECO:0000256" key="2">
    <source>
        <dbReference type="ARBA" id="ARBA00009819"/>
    </source>
</evidence>
<dbReference type="PANTHER" id="PTHR30365">
    <property type="entry name" value="CYTOCHROME D UBIQUINOL OXIDASE"/>
    <property type="match status" value="1"/>
</dbReference>
<dbReference type="PANTHER" id="PTHR30365:SF14">
    <property type="entry name" value="CYTOCHROME BD MENAQUINOL OXIDASE SUBUNIT I-RELATED"/>
    <property type="match status" value="1"/>
</dbReference>
<keyword evidence="11 12" id="KW-0472">Membrane</keyword>
<evidence type="ECO:0000256" key="3">
    <source>
        <dbReference type="ARBA" id="ARBA00022448"/>
    </source>
</evidence>
<dbReference type="InterPro" id="IPR002585">
    <property type="entry name" value="Cyt-d_ubiquinol_oxidase_su_1"/>
</dbReference>
<reference evidence="13" key="2">
    <citation type="submission" date="2024-05" db="EMBL/GenBank/DDBJ databases">
        <title>Rhodohalobacter halophilus gen. nov., sp. nov., a moderately halophilic member of the family Balneolaceae.</title>
        <authorList>
            <person name="Xia J."/>
        </authorList>
    </citation>
    <scope>NUCLEOTIDE SEQUENCE</scope>
    <source>
        <strain evidence="13">WB101</strain>
    </source>
</reference>